<dbReference type="EMBL" id="GBRH01245917">
    <property type="protein sequence ID" value="JAD51978.1"/>
    <property type="molecule type" value="Transcribed_RNA"/>
</dbReference>
<reference evidence="1" key="1">
    <citation type="submission" date="2014-09" db="EMBL/GenBank/DDBJ databases">
        <authorList>
            <person name="Magalhaes I.L.F."/>
            <person name="Oliveira U."/>
            <person name="Santos F.R."/>
            <person name="Vidigal T.H.D.A."/>
            <person name="Brescovit A.D."/>
            <person name="Santos A.J."/>
        </authorList>
    </citation>
    <scope>NUCLEOTIDE SEQUENCE</scope>
    <source>
        <tissue evidence="1">Shoot tissue taken approximately 20 cm above the soil surface</tissue>
    </source>
</reference>
<organism evidence="1">
    <name type="scientific">Arundo donax</name>
    <name type="common">Giant reed</name>
    <name type="synonym">Donax arundinaceus</name>
    <dbReference type="NCBI Taxonomy" id="35708"/>
    <lineage>
        <taxon>Eukaryota</taxon>
        <taxon>Viridiplantae</taxon>
        <taxon>Streptophyta</taxon>
        <taxon>Embryophyta</taxon>
        <taxon>Tracheophyta</taxon>
        <taxon>Spermatophyta</taxon>
        <taxon>Magnoliopsida</taxon>
        <taxon>Liliopsida</taxon>
        <taxon>Poales</taxon>
        <taxon>Poaceae</taxon>
        <taxon>PACMAD clade</taxon>
        <taxon>Arundinoideae</taxon>
        <taxon>Arundineae</taxon>
        <taxon>Arundo</taxon>
    </lineage>
</organism>
<dbReference type="AlphaFoldDB" id="A0A0A9AQ17"/>
<accession>A0A0A9AQ17</accession>
<sequence length="26" mass="2968">MLVCQINRLYHPVRPGFSTSFGRAFA</sequence>
<evidence type="ECO:0000313" key="1">
    <source>
        <dbReference type="EMBL" id="JAD51978.1"/>
    </source>
</evidence>
<protein>
    <submittedName>
        <fullName evidence="1">Uncharacterized protein</fullName>
    </submittedName>
</protein>
<reference evidence="1" key="2">
    <citation type="journal article" date="2015" name="Data Brief">
        <title>Shoot transcriptome of the giant reed, Arundo donax.</title>
        <authorList>
            <person name="Barrero R.A."/>
            <person name="Guerrero F.D."/>
            <person name="Moolhuijzen P."/>
            <person name="Goolsby J.A."/>
            <person name="Tidwell J."/>
            <person name="Bellgard S.E."/>
            <person name="Bellgard M.I."/>
        </authorList>
    </citation>
    <scope>NUCLEOTIDE SEQUENCE</scope>
    <source>
        <tissue evidence="1">Shoot tissue taken approximately 20 cm above the soil surface</tissue>
    </source>
</reference>
<name>A0A0A9AQ17_ARUDO</name>
<proteinExistence type="predicted"/>